<proteinExistence type="predicted"/>
<dbReference type="Pfam" id="PF20149">
    <property type="entry name" value="DUF6532"/>
    <property type="match status" value="1"/>
</dbReference>
<evidence type="ECO:0000313" key="4">
    <source>
        <dbReference type="Proteomes" id="UP001175226"/>
    </source>
</evidence>
<feature type="domain" description="DUF6532" evidence="2">
    <location>
        <begin position="257"/>
        <end position="445"/>
    </location>
</feature>
<evidence type="ECO:0000256" key="1">
    <source>
        <dbReference type="SAM" id="MobiDB-lite"/>
    </source>
</evidence>
<feature type="compositionally biased region" description="Polar residues" evidence="1">
    <location>
        <begin position="99"/>
        <end position="109"/>
    </location>
</feature>
<protein>
    <recommendedName>
        <fullName evidence="2">DUF6532 domain-containing protein</fullName>
    </recommendedName>
</protein>
<feature type="compositionally biased region" description="Acidic residues" evidence="1">
    <location>
        <begin position="505"/>
        <end position="521"/>
    </location>
</feature>
<evidence type="ECO:0000259" key="2">
    <source>
        <dbReference type="Pfam" id="PF20149"/>
    </source>
</evidence>
<keyword evidence="4" id="KW-1185">Reference proteome</keyword>
<feature type="compositionally biased region" description="Polar residues" evidence="1">
    <location>
        <begin position="1"/>
        <end position="16"/>
    </location>
</feature>
<feature type="region of interest" description="Disordered" evidence="1">
    <location>
        <begin position="78"/>
        <end position="142"/>
    </location>
</feature>
<feature type="compositionally biased region" description="Basic and acidic residues" evidence="1">
    <location>
        <begin position="78"/>
        <end position="89"/>
    </location>
</feature>
<dbReference type="EMBL" id="JAUEPT010000016">
    <property type="protein sequence ID" value="KAK0445548.1"/>
    <property type="molecule type" value="Genomic_DNA"/>
</dbReference>
<name>A0AA39MTE3_9AGAR</name>
<evidence type="ECO:0000313" key="3">
    <source>
        <dbReference type="EMBL" id="KAK0445548.1"/>
    </source>
</evidence>
<reference evidence="3" key="1">
    <citation type="submission" date="2023-06" db="EMBL/GenBank/DDBJ databases">
        <authorList>
            <consortium name="Lawrence Berkeley National Laboratory"/>
            <person name="Ahrendt S."/>
            <person name="Sahu N."/>
            <person name="Indic B."/>
            <person name="Wong-Bajracharya J."/>
            <person name="Merenyi Z."/>
            <person name="Ke H.-M."/>
            <person name="Monk M."/>
            <person name="Kocsube S."/>
            <person name="Drula E."/>
            <person name="Lipzen A."/>
            <person name="Balint B."/>
            <person name="Henrissat B."/>
            <person name="Andreopoulos B."/>
            <person name="Martin F.M."/>
            <person name="Harder C.B."/>
            <person name="Rigling D."/>
            <person name="Ford K.L."/>
            <person name="Foster G.D."/>
            <person name="Pangilinan J."/>
            <person name="Papanicolaou A."/>
            <person name="Barry K."/>
            <person name="LaButti K."/>
            <person name="Viragh M."/>
            <person name="Koriabine M."/>
            <person name="Yan M."/>
            <person name="Riley R."/>
            <person name="Champramary S."/>
            <person name="Plett K.L."/>
            <person name="Tsai I.J."/>
            <person name="Slot J."/>
            <person name="Sipos G."/>
            <person name="Plett J."/>
            <person name="Nagy L.G."/>
            <person name="Grigoriev I.V."/>
        </authorList>
    </citation>
    <scope>NUCLEOTIDE SEQUENCE</scope>
    <source>
        <strain evidence="3">FPL87.14</strain>
    </source>
</reference>
<feature type="compositionally biased region" description="Polar residues" evidence="1">
    <location>
        <begin position="192"/>
        <end position="205"/>
    </location>
</feature>
<feature type="compositionally biased region" description="Polar residues" evidence="1">
    <location>
        <begin position="23"/>
        <end position="37"/>
    </location>
</feature>
<organism evidence="3 4">
    <name type="scientific">Armillaria borealis</name>
    <dbReference type="NCBI Taxonomy" id="47425"/>
    <lineage>
        <taxon>Eukaryota</taxon>
        <taxon>Fungi</taxon>
        <taxon>Dikarya</taxon>
        <taxon>Basidiomycota</taxon>
        <taxon>Agaricomycotina</taxon>
        <taxon>Agaricomycetes</taxon>
        <taxon>Agaricomycetidae</taxon>
        <taxon>Agaricales</taxon>
        <taxon>Marasmiineae</taxon>
        <taxon>Physalacriaceae</taxon>
        <taxon>Armillaria</taxon>
    </lineage>
</organism>
<feature type="region of interest" description="Disordered" evidence="1">
    <location>
        <begin position="156"/>
        <end position="225"/>
    </location>
</feature>
<dbReference type="AlphaFoldDB" id="A0AA39MTE3"/>
<dbReference type="InterPro" id="IPR045341">
    <property type="entry name" value="DUF6532"/>
</dbReference>
<comment type="caution">
    <text evidence="3">The sequence shown here is derived from an EMBL/GenBank/DDBJ whole genome shotgun (WGS) entry which is preliminary data.</text>
</comment>
<accession>A0AA39MTE3</accession>
<sequence>MAQQNVANQSGAATSSRVKRSGKPSQRQSDINENTIATENQKLQARIKQLEKERIKLQQAQVLTDKTNQDLRDRYAEEYRRGHNGRELSDIESEDDDATGTSLDFSSAIHSKGIVSSPPRKLRRKSAPRLVMSSPPPAAATQIPHIDFRSIRTSRMMEDKHGSPSPSLDASELFRTDSPMPVTSPQHHEQQADNLSDTQSNSKTQHGGGKHACSPSVTEGPSKAKKARVAEVVAGAKGVNQRDYDGKVRDILHKVCKRWERHIYTVNGYPDDETQRQWLQELWDEACEEASETYELTAGMKTMIKRRSARVRGAMKTDIKSLVVATYGFVTSNKKATVEQNKKKYVMLATRGAFTCKEPKTWRYRFENKILLMAIIEHFFGHRKAPGIIWEDDFDPIKPETLALIVTIIEHCIEEWADGSYKAQNLNDATQSSRYLAHMSDIKAWCKEDERVTTNIRKLWVAKGRRVFIHLMHADIKPKQESTGYVDDDEKERLRTDLEGWTGETDSEAEDDDDEGGELEPEQNAAGGDTDQA</sequence>
<dbReference type="Proteomes" id="UP001175226">
    <property type="component" value="Unassembled WGS sequence"/>
</dbReference>
<feature type="region of interest" description="Disordered" evidence="1">
    <location>
        <begin position="482"/>
        <end position="533"/>
    </location>
</feature>
<feature type="region of interest" description="Disordered" evidence="1">
    <location>
        <begin position="1"/>
        <end position="37"/>
    </location>
</feature>
<gene>
    <name evidence="3" type="ORF">EV421DRAFT_2034556</name>
</gene>